<feature type="signal peptide" evidence="1">
    <location>
        <begin position="1"/>
        <end position="17"/>
    </location>
</feature>
<dbReference type="EMBL" id="JABUMX010000001">
    <property type="protein sequence ID" value="NTS30754.1"/>
    <property type="molecule type" value="Genomic_DNA"/>
</dbReference>
<dbReference type="AlphaFoldDB" id="A0A849VNZ6"/>
<comment type="caution">
    <text evidence="2">The sequence shown here is derived from an EMBL/GenBank/DDBJ whole genome shotgun (WGS) entry which is preliminary data.</text>
</comment>
<dbReference type="PROSITE" id="PS51257">
    <property type="entry name" value="PROKAR_LIPOPROTEIN"/>
    <property type="match status" value="1"/>
</dbReference>
<proteinExistence type="predicted"/>
<evidence type="ECO:0000256" key="1">
    <source>
        <dbReference type="SAM" id="SignalP"/>
    </source>
</evidence>
<keyword evidence="3" id="KW-1185">Reference proteome</keyword>
<feature type="chain" id="PRO_5032654040" description="Lipoprotein" evidence="1">
    <location>
        <begin position="18"/>
        <end position="62"/>
    </location>
</feature>
<evidence type="ECO:0008006" key="4">
    <source>
        <dbReference type="Google" id="ProtNLM"/>
    </source>
</evidence>
<keyword evidence="1" id="KW-0732">Signal</keyword>
<dbReference type="Proteomes" id="UP000550508">
    <property type="component" value="Unassembled WGS sequence"/>
</dbReference>
<organism evidence="2 3">
    <name type="scientific">Phyllobacterium pellucidum</name>
    <dbReference type="NCBI Taxonomy" id="2740464"/>
    <lineage>
        <taxon>Bacteria</taxon>
        <taxon>Pseudomonadati</taxon>
        <taxon>Pseudomonadota</taxon>
        <taxon>Alphaproteobacteria</taxon>
        <taxon>Hyphomicrobiales</taxon>
        <taxon>Phyllobacteriaceae</taxon>
        <taxon>Phyllobacterium</taxon>
    </lineage>
</organism>
<accession>A0A849VNZ6</accession>
<protein>
    <recommendedName>
        <fullName evidence="4">Lipoprotein</fullName>
    </recommendedName>
</protein>
<reference evidence="2 3" key="1">
    <citation type="submission" date="2020-05" db="EMBL/GenBank/DDBJ databases">
        <authorList>
            <person name="Kim M.K."/>
        </authorList>
    </citation>
    <scope>NUCLEOTIDE SEQUENCE [LARGE SCALE GENOMIC DNA]</scope>
    <source>
        <strain evidence="2 3">BT25</strain>
    </source>
</reference>
<sequence length="62" mass="6521">MKFMTLATLLSSLVLSACGGGTYASWSPRPPDVAQSSPVDCQRGIGICPGAYGRAGQMRRNM</sequence>
<dbReference type="RefSeq" id="WP_027230398.1">
    <property type="nucleotide sequence ID" value="NZ_CP088292.1"/>
</dbReference>
<evidence type="ECO:0000313" key="2">
    <source>
        <dbReference type="EMBL" id="NTS30754.1"/>
    </source>
</evidence>
<evidence type="ECO:0000313" key="3">
    <source>
        <dbReference type="Proteomes" id="UP000550508"/>
    </source>
</evidence>
<name>A0A849VNZ6_9HYPH</name>
<gene>
    <name evidence="2" type="ORF">HQ945_05770</name>
</gene>